<evidence type="ECO:0000256" key="9">
    <source>
        <dbReference type="SAM" id="Phobius"/>
    </source>
</evidence>
<evidence type="ECO:0000256" key="4">
    <source>
        <dbReference type="ARBA" id="ARBA00022475"/>
    </source>
</evidence>
<feature type="region of interest" description="Disordered" evidence="8">
    <location>
        <begin position="1"/>
        <end position="21"/>
    </location>
</feature>
<evidence type="ECO:0000256" key="6">
    <source>
        <dbReference type="ARBA" id="ARBA00022989"/>
    </source>
</evidence>
<evidence type="ECO:0000256" key="1">
    <source>
        <dbReference type="ARBA" id="ARBA00004651"/>
    </source>
</evidence>
<keyword evidence="3" id="KW-0813">Transport</keyword>
<evidence type="ECO:0000313" key="10">
    <source>
        <dbReference type="EMBL" id="MTD17278.1"/>
    </source>
</evidence>
<dbReference type="EMBL" id="WLYK01000017">
    <property type="protein sequence ID" value="MTD17278.1"/>
    <property type="molecule type" value="Genomic_DNA"/>
</dbReference>
<comment type="subcellular location">
    <subcellularLocation>
        <location evidence="1">Cell membrane</location>
        <topology evidence="1">Multi-pass membrane protein</topology>
    </subcellularLocation>
</comment>
<proteinExistence type="inferred from homology"/>
<dbReference type="Proteomes" id="UP000460221">
    <property type="component" value="Unassembled WGS sequence"/>
</dbReference>
<feature type="transmembrane region" description="Helical" evidence="9">
    <location>
        <begin position="332"/>
        <end position="350"/>
    </location>
</feature>
<dbReference type="PANTHER" id="PTHR30472">
    <property type="entry name" value="FERRIC ENTEROBACTIN TRANSPORT SYSTEM PERMEASE PROTEIN"/>
    <property type="match status" value="1"/>
</dbReference>
<keyword evidence="4" id="KW-1003">Cell membrane</keyword>
<keyword evidence="5 9" id="KW-0812">Transmembrane</keyword>
<accession>A0A7K1FT21</accession>
<dbReference type="Pfam" id="PF01032">
    <property type="entry name" value="FecCD"/>
    <property type="match status" value="1"/>
</dbReference>
<gene>
    <name evidence="10" type="ORF">GIS00_25430</name>
</gene>
<dbReference type="AlphaFoldDB" id="A0A7K1FT21"/>
<evidence type="ECO:0000313" key="11">
    <source>
        <dbReference type="Proteomes" id="UP000460221"/>
    </source>
</evidence>
<keyword evidence="7 9" id="KW-0472">Membrane</keyword>
<keyword evidence="6 9" id="KW-1133">Transmembrane helix</keyword>
<protein>
    <submittedName>
        <fullName evidence="10">Iron chelate uptake ABC transporter family permease subunit</fullName>
    </submittedName>
</protein>
<feature type="transmembrane region" description="Helical" evidence="9">
    <location>
        <begin position="33"/>
        <end position="53"/>
    </location>
</feature>
<dbReference type="CDD" id="cd06550">
    <property type="entry name" value="TM_ABC_iron-siderophores_like"/>
    <property type="match status" value="1"/>
</dbReference>
<dbReference type="SUPFAM" id="SSF81345">
    <property type="entry name" value="ABC transporter involved in vitamin B12 uptake, BtuC"/>
    <property type="match status" value="1"/>
</dbReference>
<evidence type="ECO:0000256" key="7">
    <source>
        <dbReference type="ARBA" id="ARBA00023136"/>
    </source>
</evidence>
<comment type="similarity">
    <text evidence="2">Belongs to the binding-protein-dependent transport system permease family. FecCD subfamily.</text>
</comment>
<feature type="transmembrane region" description="Helical" evidence="9">
    <location>
        <begin position="218"/>
        <end position="240"/>
    </location>
</feature>
<dbReference type="InterPro" id="IPR000522">
    <property type="entry name" value="ABC_transptr_permease_BtuC"/>
</dbReference>
<evidence type="ECO:0000256" key="2">
    <source>
        <dbReference type="ARBA" id="ARBA00007935"/>
    </source>
</evidence>
<sequence length="356" mass="36886">MTTTGLDSPRPAAPGVDPAAPKRSLVEGTANRLVVCLVALVVLVLLGFASLFVGSGEIPASVVWEALRGDRTDTLALLVTDYRIPRAMIAVLVGCALGVGGALIQAITRNPLADPGLLGVNSGSFFAVVLSVTISGTANLSSYVWWSFLGAAVAAVSVYVIGSRGSGATPVKLVLAGLAFGAVLNGITYAVTFLDPDVFDKIRFWQSGSLQGRQIDTFWWALPFVVVGVLTAVLLSRSLNALALGEDLAKSLGVHLFRTRAIAMGALTLLCGAATAAVGPIAFLGLMVPYLARVVARSDQRWIVPLSALFGPVIFLGADVLGRVLVPSEMPVGVVVAFLGAPVLVAVVRTRKKSGL</sequence>
<evidence type="ECO:0000256" key="3">
    <source>
        <dbReference type="ARBA" id="ARBA00022448"/>
    </source>
</evidence>
<dbReference type="InterPro" id="IPR037294">
    <property type="entry name" value="ABC_BtuC-like"/>
</dbReference>
<feature type="transmembrane region" description="Helical" evidence="9">
    <location>
        <begin position="143"/>
        <end position="161"/>
    </location>
</feature>
<feature type="transmembrane region" description="Helical" evidence="9">
    <location>
        <begin position="116"/>
        <end position="137"/>
    </location>
</feature>
<feature type="transmembrane region" description="Helical" evidence="9">
    <location>
        <begin position="302"/>
        <end position="325"/>
    </location>
</feature>
<feature type="transmembrane region" description="Helical" evidence="9">
    <location>
        <begin position="261"/>
        <end position="290"/>
    </location>
</feature>
<dbReference type="GO" id="GO:0005886">
    <property type="term" value="C:plasma membrane"/>
    <property type="evidence" value="ECO:0007669"/>
    <property type="project" value="UniProtKB-SubCell"/>
</dbReference>
<dbReference type="RefSeq" id="WP_154771271.1">
    <property type="nucleotide sequence ID" value="NZ_WLYK01000017.1"/>
</dbReference>
<dbReference type="Gene3D" id="1.10.3470.10">
    <property type="entry name" value="ABC transporter involved in vitamin B12 uptake, BtuC"/>
    <property type="match status" value="1"/>
</dbReference>
<keyword evidence="11" id="KW-1185">Reference proteome</keyword>
<evidence type="ECO:0000256" key="8">
    <source>
        <dbReference type="SAM" id="MobiDB-lite"/>
    </source>
</evidence>
<feature type="transmembrane region" description="Helical" evidence="9">
    <location>
        <begin position="173"/>
        <end position="194"/>
    </location>
</feature>
<organism evidence="10 11">
    <name type="scientific">Nakamurella alba</name>
    <dbReference type="NCBI Taxonomy" id="2665158"/>
    <lineage>
        <taxon>Bacteria</taxon>
        <taxon>Bacillati</taxon>
        <taxon>Actinomycetota</taxon>
        <taxon>Actinomycetes</taxon>
        <taxon>Nakamurellales</taxon>
        <taxon>Nakamurellaceae</taxon>
        <taxon>Nakamurella</taxon>
    </lineage>
</organism>
<name>A0A7K1FT21_9ACTN</name>
<dbReference type="GO" id="GO:0033214">
    <property type="term" value="P:siderophore-iron import into cell"/>
    <property type="evidence" value="ECO:0007669"/>
    <property type="project" value="TreeGrafter"/>
</dbReference>
<dbReference type="GO" id="GO:0022857">
    <property type="term" value="F:transmembrane transporter activity"/>
    <property type="evidence" value="ECO:0007669"/>
    <property type="project" value="InterPro"/>
</dbReference>
<evidence type="ECO:0000256" key="5">
    <source>
        <dbReference type="ARBA" id="ARBA00022692"/>
    </source>
</evidence>
<reference evidence="10 11" key="1">
    <citation type="submission" date="2019-11" db="EMBL/GenBank/DDBJ databases">
        <authorList>
            <person name="Jiang L.-Q."/>
        </authorList>
    </citation>
    <scope>NUCLEOTIDE SEQUENCE [LARGE SCALE GENOMIC DNA]</scope>
    <source>
        <strain evidence="10 11">YIM 132087</strain>
    </source>
</reference>
<feature type="transmembrane region" description="Helical" evidence="9">
    <location>
        <begin position="84"/>
        <end position="104"/>
    </location>
</feature>
<dbReference type="FunFam" id="1.10.3470.10:FF:000001">
    <property type="entry name" value="Vitamin B12 ABC transporter permease BtuC"/>
    <property type="match status" value="1"/>
</dbReference>
<dbReference type="PANTHER" id="PTHR30472:SF1">
    <property type="entry name" value="FE(3+) DICITRATE TRANSPORT SYSTEM PERMEASE PROTEIN FECC-RELATED"/>
    <property type="match status" value="1"/>
</dbReference>
<comment type="caution">
    <text evidence="10">The sequence shown here is derived from an EMBL/GenBank/DDBJ whole genome shotgun (WGS) entry which is preliminary data.</text>
</comment>